<dbReference type="HOGENOM" id="CLU_2085428_0_0_1"/>
<protein>
    <submittedName>
        <fullName evidence="2">Uncharacterized protein</fullName>
    </submittedName>
</protein>
<evidence type="ECO:0000313" key="2">
    <source>
        <dbReference type="EMBL" id="EAW22806.1"/>
    </source>
</evidence>
<dbReference type="Proteomes" id="UP000006702">
    <property type="component" value="Unassembled WGS sequence"/>
</dbReference>
<organism evidence="2 3">
    <name type="scientific">Neosartorya fischeri (strain ATCC 1020 / DSM 3700 / CBS 544.65 / FGSC A1164 / JCM 1740 / NRRL 181 / WB 181)</name>
    <name type="common">Aspergillus fischerianus</name>
    <dbReference type="NCBI Taxonomy" id="331117"/>
    <lineage>
        <taxon>Eukaryota</taxon>
        <taxon>Fungi</taxon>
        <taxon>Dikarya</taxon>
        <taxon>Ascomycota</taxon>
        <taxon>Pezizomycotina</taxon>
        <taxon>Eurotiomycetes</taxon>
        <taxon>Eurotiomycetidae</taxon>
        <taxon>Eurotiales</taxon>
        <taxon>Aspergillaceae</taxon>
        <taxon>Aspergillus</taxon>
        <taxon>Aspergillus subgen. Fumigati</taxon>
    </lineage>
</organism>
<dbReference type="KEGG" id="nfi:NFIA_014980"/>
<feature type="compositionally biased region" description="Polar residues" evidence="1">
    <location>
        <begin position="45"/>
        <end position="54"/>
    </location>
</feature>
<dbReference type="GeneID" id="4591302"/>
<sequence>MAHSQLLLLHETKKHIFPIPLGIPTGMATFIPDEQRLSMIDDNTAPRTTTNHPTPETRLPANDGMGTKRTPAKPKASPAAAAVAKAIADAPDLAAIAAKQIEDAQKAVQDIELSQSH</sequence>
<gene>
    <name evidence="2" type="ORF">NFIA_014980</name>
</gene>
<dbReference type="AlphaFoldDB" id="A1D313"/>
<keyword evidence="3" id="KW-1185">Reference proteome</keyword>
<accession>A1D313</accession>
<proteinExistence type="predicted"/>
<feature type="region of interest" description="Disordered" evidence="1">
    <location>
        <begin position="41"/>
        <end position="77"/>
    </location>
</feature>
<evidence type="ECO:0000256" key="1">
    <source>
        <dbReference type="SAM" id="MobiDB-lite"/>
    </source>
</evidence>
<name>A1D313_NEOFI</name>
<dbReference type="EMBL" id="DS027688">
    <property type="protein sequence ID" value="EAW22806.1"/>
    <property type="molecule type" value="Genomic_DNA"/>
</dbReference>
<evidence type="ECO:0000313" key="3">
    <source>
        <dbReference type="Proteomes" id="UP000006702"/>
    </source>
</evidence>
<dbReference type="RefSeq" id="XP_001264703.1">
    <property type="nucleotide sequence ID" value="XM_001264702.1"/>
</dbReference>
<dbReference type="VEuPathDB" id="FungiDB:NFIA_014980"/>
<reference evidence="3" key="1">
    <citation type="journal article" date="2008" name="PLoS Genet.">
        <title>Genomic islands in the pathogenic filamentous fungus Aspergillus fumigatus.</title>
        <authorList>
            <person name="Fedorova N.D."/>
            <person name="Khaldi N."/>
            <person name="Joardar V.S."/>
            <person name="Maiti R."/>
            <person name="Amedeo P."/>
            <person name="Anderson M.J."/>
            <person name="Crabtree J."/>
            <person name="Silva J.C."/>
            <person name="Badger J.H."/>
            <person name="Albarraq A."/>
            <person name="Angiuoli S."/>
            <person name="Bussey H."/>
            <person name="Bowyer P."/>
            <person name="Cotty P.J."/>
            <person name="Dyer P.S."/>
            <person name="Egan A."/>
            <person name="Galens K."/>
            <person name="Fraser-Liggett C.M."/>
            <person name="Haas B.J."/>
            <person name="Inman J.M."/>
            <person name="Kent R."/>
            <person name="Lemieux S."/>
            <person name="Malavazi I."/>
            <person name="Orvis J."/>
            <person name="Roemer T."/>
            <person name="Ronning C.M."/>
            <person name="Sundaram J.P."/>
            <person name="Sutton G."/>
            <person name="Turner G."/>
            <person name="Venter J.C."/>
            <person name="White O.R."/>
            <person name="Whitty B.R."/>
            <person name="Youngman P."/>
            <person name="Wolfe K.H."/>
            <person name="Goldman G.H."/>
            <person name="Wortman J.R."/>
            <person name="Jiang B."/>
            <person name="Denning D.W."/>
            <person name="Nierman W.C."/>
        </authorList>
    </citation>
    <scope>NUCLEOTIDE SEQUENCE [LARGE SCALE GENOMIC DNA]</scope>
    <source>
        <strain evidence="3">ATCC 1020 / DSM 3700 / CBS 544.65 / FGSC A1164 / JCM 1740 / NRRL 181 / WB 181</strain>
    </source>
</reference>